<dbReference type="PANTHER" id="PTHR33175:SF12">
    <property type="entry name" value="DNA-BINDING PROTEIN HU-ALPHA"/>
    <property type="match status" value="1"/>
</dbReference>
<keyword evidence="3" id="KW-0226">DNA condensation</keyword>
<evidence type="ECO:0000313" key="6">
    <source>
        <dbReference type="EMBL" id="TKB48979.1"/>
    </source>
</evidence>
<dbReference type="GO" id="GO:0003677">
    <property type="term" value="F:DNA binding"/>
    <property type="evidence" value="ECO:0007669"/>
    <property type="project" value="UniProtKB-KW"/>
</dbReference>
<comment type="similarity">
    <text evidence="2 5">Belongs to the bacterial histone-like protein family.</text>
</comment>
<dbReference type="SMART" id="SM00411">
    <property type="entry name" value="BHL"/>
    <property type="match status" value="1"/>
</dbReference>
<keyword evidence="7" id="KW-1185">Reference proteome</keyword>
<keyword evidence="4 6" id="KW-0238">DNA-binding</keyword>
<protein>
    <submittedName>
        <fullName evidence="6">HU family DNA-binding protein</fullName>
    </submittedName>
</protein>
<reference evidence="6 7" key="1">
    <citation type="submission" date="2019-04" db="EMBL/GenBank/DDBJ databases">
        <authorList>
            <person name="Hwang J.C."/>
        </authorList>
    </citation>
    <scope>NUCLEOTIDE SEQUENCE [LARGE SCALE GENOMIC DNA]</scope>
    <source>
        <strain evidence="6 7">IMCC35001</strain>
    </source>
</reference>
<dbReference type="GO" id="GO:0005829">
    <property type="term" value="C:cytosol"/>
    <property type="evidence" value="ECO:0007669"/>
    <property type="project" value="TreeGrafter"/>
</dbReference>
<dbReference type="PRINTS" id="PR01727">
    <property type="entry name" value="DNABINDINGHU"/>
</dbReference>
<name>A0A4U1BD30_9GAMM</name>
<organism evidence="6 7">
    <name type="scientific">Ferrimonas sediminicola</name>
    <dbReference type="NCBI Taxonomy" id="2569538"/>
    <lineage>
        <taxon>Bacteria</taxon>
        <taxon>Pseudomonadati</taxon>
        <taxon>Pseudomonadota</taxon>
        <taxon>Gammaproteobacteria</taxon>
        <taxon>Alteromonadales</taxon>
        <taxon>Ferrimonadaceae</taxon>
        <taxon>Ferrimonas</taxon>
    </lineage>
</organism>
<dbReference type="EMBL" id="SWCI01000005">
    <property type="protein sequence ID" value="TKB48979.1"/>
    <property type="molecule type" value="Genomic_DNA"/>
</dbReference>
<dbReference type="InterPro" id="IPR010992">
    <property type="entry name" value="IHF-like_DNA-bd_dom_sf"/>
</dbReference>
<evidence type="ECO:0000256" key="2">
    <source>
        <dbReference type="ARBA" id="ARBA00010529"/>
    </source>
</evidence>
<dbReference type="InterPro" id="IPR000119">
    <property type="entry name" value="Hist_DNA-bd"/>
</dbReference>
<dbReference type="Pfam" id="PF00216">
    <property type="entry name" value="Bac_DNA_binding"/>
    <property type="match status" value="1"/>
</dbReference>
<dbReference type="Proteomes" id="UP000305674">
    <property type="component" value="Unassembled WGS sequence"/>
</dbReference>
<dbReference type="OrthoDB" id="6710515at2"/>
<proteinExistence type="inferred from homology"/>
<dbReference type="GO" id="GO:0030261">
    <property type="term" value="P:chromosome condensation"/>
    <property type="evidence" value="ECO:0007669"/>
    <property type="project" value="UniProtKB-KW"/>
</dbReference>
<evidence type="ECO:0000313" key="7">
    <source>
        <dbReference type="Proteomes" id="UP000305674"/>
    </source>
</evidence>
<comment type="caution">
    <text evidence="6">The sequence shown here is derived from an EMBL/GenBank/DDBJ whole genome shotgun (WGS) entry which is preliminary data.</text>
</comment>
<dbReference type="GO" id="GO:0030527">
    <property type="term" value="F:structural constituent of chromatin"/>
    <property type="evidence" value="ECO:0007669"/>
    <property type="project" value="InterPro"/>
</dbReference>
<dbReference type="PANTHER" id="PTHR33175">
    <property type="entry name" value="DNA-BINDING PROTEIN HU"/>
    <property type="match status" value="1"/>
</dbReference>
<evidence type="ECO:0000256" key="5">
    <source>
        <dbReference type="RuleBase" id="RU003939"/>
    </source>
</evidence>
<accession>A0A4U1BD30</accession>
<sequence>MNRKQLIQTMAARSGLSQAQCQASLSQLLESIARALHEGEKVYLPKLGVFEVRHHLPKSGRNPVTGETIEIPFRSSAAFRPSDPLKAALNP</sequence>
<evidence type="ECO:0000256" key="1">
    <source>
        <dbReference type="ARBA" id="ARBA00003819"/>
    </source>
</evidence>
<comment type="function">
    <text evidence="1">Histone-like DNA-binding protein which is capable of wrapping DNA to stabilize it, and thus to prevent its denaturation under extreme environmental conditions.</text>
</comment>
<evidence type="ECO:0000256" key="3">
    <source>
        <dbReference type="ARBA" id="ARBA00023067"/>
    </source>
</evidence>
<dbReference type="Gene3D" id="4.10.520.10">
    <property type="entry name" value="IHF-like DNA-binding proteins"/>
    <property type="match status" value="1"/>
</dbReference>
<gene>
    <name evidence="6" type="ORF">FCL40_10085</name>
</gene>
<dbReference type="CDD" id="cd13831">
    <property type="entry name" value="HU"/>
    <property type="match status" value="1"/>
</dbReference>
<evidence type="ECO:0000256" key="4">
    <source>
        <dbReference type="ARBA" id="ARBA00023125"/>
    </source>
</evidence>
<dbReference type="SUPFAM" id="SSF47729">
    <property type="entry name" value="IHF-like DNA-binding proteins"/>
    <property type="match status" value="1"/>
</dbReference>
<dbReference type="AlphaFoldDB" id="A0A4U1BD30"/>